<proteinExistence type="predicted"/>
<dbReference type="EMBL" id="CAUYUJ010018642">
    <property type="protein sequence ID" value="CAK0885224.1"/>
    <property type="molecule type" value="Genomic_DNA"/>
</dbReference>
<dbReference type="Proteomes" id="UP001189429">
    <property type="component" value="Unassembled WGS sequence"/>
</dbReference>
<evidence type="ECO:0000313" key="3">
    <source>
        <dbReference type="Proteomes" id="UP001189429"/>
    </source>
</evidence>
<feature type="non-terminal residue" evidence="2">
    <location>
        <position position="1"/>
    </location>
</feature>
<accession>A0ABN9WFR0</accession>
<feature type="compositionally biased region" description="Low complexity" evidence="1">
    <location>
        <begin position="22"/>
        <end position="33"/>
    </location>
</feature>
<gene>
    <name evidence="2" type="ORF">PCOR1329_LOCUS66902</name>
</gene>
<organism evidence="2 3">
    <name type="scientific">Prorocentrum cordatum</name>
    <dbReference type="NCBI Taxonomy" id="2364126"/>
    <lineage>
        <taxon>Eukaryota</taxon>
        <taxon>Sar</taxon>
        <taxon>Alveolata</taxon>
        <taxon>Dinophyceae</taxon>
        <taxon>Prorocentrales</taxon>
        <taxon>Prorocentraceae</taxon>
        <taxon>Prorocentrum</taxon>
    </lineage>
</organism>
<protein>
    <submittedName>
        <fullName evidence="2">Uncharacterized protein</fullName>
    </submittedName>
</protein>
<evidence type="ECO:0000256" key="1">
    <source>
        <dbReference type="SAM" id="MobiDB-lite"/>
    </source>
</evidence>
<comment type="caution">
    <text evidence="2">The sequence shown here is derived from an EMBL/GenBank/DDBJ whole genome shotgun (WGS) entry which is preliminary data.</text>
</comment>
<evidence type="ECO:0000313" key="2">
    <source>
        <dbReference type="EMBL" id="CAK0885224.1"/>
    </source>
</evidence>
<sequence length="198" mass="20961">GSLAGRPEGVNSLRPLAPSFRSTSTSTSTTSKSTDLDRCAAPQLPPRRKRAGPEDARARPANGMIGHPWAEAVCEATDGQRPDSEASRSVGSRGAHQPSDGACRTITGSRCTVCRRGLRPASGEGALTSMAHSAGHGRAVGSEQDCAATSSSSLQLAPCWGPAPADRTDCDRFTRRPRPRPRSRADQCGTLRQRPPYW</sequence>
<reference evidence="2" key="1">
    <citation type="submission" date="2023-10" db="EMBL/GenBank/DDBJ databases">
        <authorList>
            <person name="Chen Y."/>
            <person name="Shah S."/>
            <person name="Dougan E. K."/>
            <person name="Thang M."/>
            <person name="Chan C."/>
        </authorList>
    </citation>
    <scope>NUCLEOTIDE SEQUENCE [LARGE SCALE GENOMIC DNA]</scope>
</reference>
<feature type="region of interest" description="Disordered" evidence="1">
    <location>
        <begin position="154"/>
        <end position="198"/>
    </location>
</feature>
<feature type="region of interest" description="Disordered" evidence="1">
    <location>
        <begin position="1"/>
        <end position="105"/>
    </location>
</feature>
<name>A0ABN9WFR0_9DINO</name>
<keyword evidence="3" id="KW-1185">Reference proteome</keyword>